<feature type="region of interest" description="Disordered" evidence="1">
    <location>
        <begin position="226"/>
        <end position="249"/>
    </location>
</feature>
<feature type="transmembrane region" description="Helical" evidence="2">
    <location>
        <begin position="54"/>
        <end position="79"/>
    </location>
</feature>
<dbReference type="EMBL" id="PYSW02000080">
    <property type="protein sequence ID" value="KAG2370773.1"/>
    <property type="molecule type" value="Genomic_DNA"/>
</dbReference>
<gene>
    <name evidence="3" type="ORF">C9374_014231</name>
</gene>
<proteinExistence type="predicted"/>
<keyword evidence="2" id="KW-1133">Transmembrane helix</keyword>
<sequence>MTTNDPHHQEQSVVDGPPPQQVPKKRKGKKIKKPFRQRVKIGWGKTERKDKINYGITMGLSIASALCNFIICIWAFAVFGVTKADSHRIGNTKACLFTYVNNIFATLAVMELASGLISAAHVGSFIFEIVWYASKIKEKGSPISTTVLLGKGLLSIIMLLAFITYCVYAFSLSCPSTDLILGFQAITISFAVGYAVFWVLGTVLGFLTFHFNYNLVQYLKEAIVGDDDDDESDEEEDEDAIMEEEMKKQ</sequence>
<feature type="compositionally biased region" description="Acidic residues" evidence="1">
    <location>
        <begin position="226"/>
        <end position="243"/>
    </location>
</feature>
<evidence type="ECO:0000313" key="3">
    <source>
        <dbReference type="EMBL" id="KAG2370773.1"/>
    </source>
</evidence>
<dbReference type="RefSeq" id="XP_044541637.1">
    <property type="nucleotide sequence ID" value="XM_044690196.1"/>
</dbReference>
<feature type="transmembrane region" description="Helical" evidence="2">
    <location>
        <begin position="148"/>
        <end position="170"/>
    </location>
</feature>
<evidence type="ECO:0000313" key="4">
    <source>
        <dbReference type="Proteomes" id="UP000816034"/>
    </source>
</evidence>
<keyword evidence="4" id="KW-1185">Reference proteome</keyword>
<evidence type="ECO:0008006" key="5">
    <source>
        <dbReference type="Google" id="ProtNLM"/>
    </source>
</evidence>
<name>A0AA88GB46_NAELO</name>
<keyword evidence="2" id="KW-0812">Transmembrane</keyword>
<reference evidence="3 4" key="1">
    <citation type="journal article" date="2018" name="BMC Genomics">
        <title>The genome of Naegleria lovaniensis, the basis for a comparative approach to unravel pathogenicity factors of the human pathogenic amoeba N. fowleri.</title>
        <authorList>
            <person name="Liechti N."/>
            <person name="Schurch N."/>
            <person name="Bruggmann R."/>
            <person name="Wittwer M."/>
        </authorList>
    </citation>
    <scope>NUCLEOTIDE SEQUENCE [LARGE SCALE GENOMIC DNA]</scope>
    <source>
        <strain evidence="3 4">ATCC 30569</strain>
    </source>
</reference>
<evidence type="ECO:0000256" key="1">
    <source>
        <dbReference type="SAM" id="MobiDB-lite"/>
    </source>
</evidence>
<feature type="region of interest" description="Disordered" evidence="1">
    <location>
        <begin position="1"/>
        <end position="31"/>
    </location>
</feature>
<organism evidence="3 4">
    <name type="scientific">Naegleria lovaniensis</name>
    <name type="common">Amoeba</name>
    <dbReference type="NCBI Taxonomy" id="51637"/>
    <lineage>
        <taxon>Eukaryota</taxon>
        <taxon>Discoba</taxon>
        <taxon>Heterolobosea</taxon>
        <taxon>Tetramitia</taxon>
        <taxon>Eutetramitia</taxon>
        <taxon>Vahlkampfiidae</taxon>
        <taxon>Naegleria</taxon>
    </lineage>
</organism>
<dbReference type="AlphaFoldDB" id="A0AA88GB46"/>
<protein>
    <recommendedName>
        <fullName evidence="5">Transmembrane protein</fullName>
    </recommendedName>
</protein>
<feature type="compositionally biased region" description="Basic and acidic residues" evidence="1">
    <location>
        <begin position="1"/>
        <end position="10"/>
    </location>
</feature>
<comment type="caution">
    <text evidence="3">The sequence shown here is derived from an EMBL/GenBank/DDBJ whole genome shotgun (WGS) entry which is preliminary data.</text>
</comment>
<feature type="transmembrane region" description="Helical" evidence="2">
    <location>
        <begin position="182"/>
        <end position="209"/>
    </location>
</feature>
<keyword evidence="2" id="KW-0472">Membrane</keyword>
<feature type="transmembrane region" description="Helical" evidence="2">
    <location>
        <begin position="99"/>
        <end position="127"/>
    </location>
</feature>
<dbReference type="GeneID" id="68106684"/>
<accession>A0AA88GB46</accession>
<dbReference type="Proteomes" id="UP000816034">
    <property type="component" value="Unassembled WGS sequence"/>
</dbReference>
<evidence type="ECO:0000256" key="2">
    <source>
        <dbReference type="SAM" id="Phobius"/>
    </source>
</evidence>